<dbReference type="Pfam" id="PF12110">
    <property type="entry name" value="Nup96"/>
    <property type="match status" value="1"/>
</dbReference>
<dbReference type="EMBL" id="LT598479">
    <property type="protein sequence ID" value="SCU84215.1"/>
    <property type="molecule type" value="Genomic_DNA"/>
</dbReference>
<evidence type="ECO:0000313" key="15">
    <source>
        <dbReference type="EMBL" id="SCU84215.1"/>
    </source>
</evidence>
<evidence type="ECO:0000256" key="7">
    <source>
        <dbReference type="ARBA" id="ARBA00022813"/>
    </source>
</evidence>
<dbReference type="InterPro" id="IPR036903">
    <property type="entry name" value="Nup98_auto-Pept-S59_dom_sf"/>
</dbReference>
<comment type="similarity">
    <text evidence="4">Belongs to the nucleoporin GLFG family.</text>
</comment>
<dbReference type="InterPro" id="IPR007230">
    <property type="entry name" value="Nup98_auto-Pept-S59_dom"/>
</dbReference>
<feature type="region of interest" description="Disordered" evidence="13">
    <location>
        <begin position="158"/>
        <end position="185"/>
    </location>
</feature>
<dbReference type="GO" id="GO:0044614">
    <property type="term" value="C:nuclear pore cytoplasmic filaments"/>
    <property type="evidence" value="ECO:0007669"/>
    <property type="project" value="TreeGrafter"/>
</dbReference>
<dbReference type="FunFam" id="3.30.1610.10:FF:000003">
    <property type="entry name" value="Nucleoporin SONB, putative"/>
    <property type="match status" value="1"/>
</dbReference>
<sequence>MFGSNNGSSTLFGGGLNTSTPTSKVVSTDSTFQPRQKTATGGLFGASNIGASNGTSTPSPSGGLFGNNSNSGNTQSSISTFGGAKNPSSLSTGLFGNSTMGKDSNPTSGGLFGTSAAQKGPGFSGGGLFSQQKSTPTNYNNVGSSLFGNSANTSSTSGGLFGGSTADNNFDQRNQNPGSNLSNGGVLNGNFGGLLKNRPNTGGFGSASAGTSAGSLFSTASSQPSQNVGSASANPYGLQFSNIAASSGARMPESITSNASKLEPSSHAISVIDKPQSSGASPQNSAAAFSNLKNNTSLIGKLSSRLKTARRAQPTQGLFSPARKSILRQEFSHASDEEIKTSQSIPYQTSADVSAQNTPNTSSNLRKLKIDTNRSAAKKVKLFNGTSEATLMKVLGEKRSCSGKDAIVLETKHKDELDSKVASEMKSDEETNETSRDHGYWCSPPIQQLTKLPIKQLCSVPNFVIGRKGYGSISFDNDVDLSSLVDDLENNLFGKVVIFHKNRTVEVYPEHTSKPSFGYGLNVPATITLEKVSALDKSTKMPIKDYNATEVQVLIKRLKMQKGMAFISYNPTGGLWTFKVQHFSIWGLVDESEMDQVEDENPRLSERKVAFPKHMLPPKKTPTELSLQNTEKHSLASLTDLSESRDILQSLEPHNATMSDLIDEKQYEPSDVGAKDLIYMEDQSELSVSDDWVSQLKLAGESPNSVFAFSKKQESNDNALFPSLEANLKIRKRVRKEMRVFEPVPFAKFSFGSRLLVPSLKDTSGCALRLVAKSQSKVVTKISRTFEECFPCANIEARLANGYPLVQSWSVTIEKLGQSMNIEDEVTLWSMISILFDEPDYGVNDGDHNETRRYKKLCDWVVHRIKASHSTDLEATEDPFVLLFYSLIVGDVIGATKLAIKTGNSHLASLISLLTVHNPNVQYLAHEQLRLWRSLNRKVEPFIIKIYQLLAGDIFENEALINFFKEHTWMECLAIHLLYGNMESLPLRDAISKFFQYPSYDKKSKFESVVFRILKFYSSKVRDEKLLESTQISRDPFQSHNTWFLLQALRFKNDCHFSDEKMDKVTLHFFEQLVSTGLYLEALFCLFFLNSDELAKRQIDTLICEHVSFFSQGSARRVLENFKVPPSVIFNALALYSKYTGDFFAEAENLLEGGLADAAAECVVTKVGPELVLKSSRDKRRLDTLRGILEKILKQHITAPQSYLLLLTDYTRFILDRDADLAIMERIMKTLPAYYSECGKSEMVSICCSIMSSNVALSYLDNHVNKANITETRERILTLPMGEPELQFMKRKIDCKSI</sequence>
<dbReference type="PANTHER" id="PTHR23198">
    <property type="entry name" value="NUCLEOPORIN"/>
    <property type="match status" value="1"/>
</dbReference>
<dbReference type="Gene3D" id="1.25.40.690">
    <property type="match status" value="1"/>
</dbReference>
<evidence type="ECO:0000256" key="9">
    <source>
        <dbReference type="ARBA" id="ARBA00022927"/>
    </source>
</evidence>
<feature type="compositionally biased region" description="Low complexity" evidence="13">
    <location>
        <begin position="176"/>
        <end position="185"/>
    </location>
</feature>
<keyword evidence="16" id="KW-1185">Reference proteome</keyword>
<dbReference type="SUPFAM" id="SSF82215">
    <property type="entry name" value="C-terminal autoproteolytic domain of nucleoporin nup98"/>
    <property type="match status" value="1"/>
</dbReference>
<feature type="compositionally biased region" description="Polar residues" evidence="13">
    <location>
        <begin position="166"/>
        <end position="175"/>
    </location>
</feature>
<feature type="domain" description="Peptidase S59" evidence="14">
    <location>
        <begin position="437"/>
        <end position="583"/>
    </location>
</feature>
<keyword evidence="5" id="KW-0813">Transport</keyword>
<feature type="region of interest" description="Disordered" evidence="13">
    <location>
        <begin position="418"/>
        <end position="439"/>
    </location>
</feature>
<evidence type="ECO:0000256" key="10">
    <source>
        <dbReference type="ARBA" id="ARBA00023010"/>
    </source>
</evidence>
<evidence type="ECO:0000256" key="4">
    <source>
        <dbReference type="ARBA" id="ARBA00008926"/>
    </source>
</evidence>
<reference evidence="16" key="1">
    <citation type="submission" date="2016-03" db="EMBL/GenBank/DDBJ databases">
        <authorList>
            <person name="Devillers Hugo."/>
        </authorList>
    </citation>
    <scope>NUCLEOTIDE SEQUENCE [LARGE SCALE GENOMIC DNA]</scope>
</reference>
<keyword evidence="12" id="KW-0539">Nucleus</keyword>
<keyword evidence="10" id="KW-0811">Translocation</keyword>
<keyword evidence="9" id="KW-0653">Protein transport</keyword>
<dbReference type="OrthoDB" id="3797628at2759"/>
<evidence type="ECO:0000256" key="1">
    <source>
        <dbReference type="ARBA" id="ARBA00004335"/>
    </source>
</evidence>
<feature type="compositionally biased region" description="Polar residues" evidence="13">
    <location>
        <begin position="86"/>
        <end position="108"/>
    </location>
</feature>
<dbReference type="GO" id="GO:0008139">
    <property type="term" value="F:nuclear localization sequence binding"/>
    <property type="evidence" value="ECO:0007669"/>
    <property type="project" value="TreeGrafter"/>
</dbReference>
<dbReference type="GO" id="GO:0006406">
    <property type="term" value="P:mRNA export from nucleus"/>
    <property type="evidence" value="ECO:0007669"/>
    <property type="project" value="UniProtKB-ARBA"/>
</dbReference>
<feature type="compositionally biased region" description="Low complexity" evidence="13">
    <location>
        <begin position="54"/>
        <end position="80"/>
    </location>
</feature>
<evidence type="ECO:0000256" key="8">
    <source>
        <dbReference type="ARBA" id="ARBA00022816"/>
    </source>
</evidence>
<gene>
    <name evidence="15" type="ORF">LAME_0C08680G</name>
</gene>
<keyword evidence="8" id="KW-0509">mRNA transport</keyword>
<dbReference type="GO" id="GO:0031965">
    <property type="term" value="C:nuclear membrane"/>
    <property type="evidence" value="ECO:0007669"/>
    <property type="project" value="UniProtKB-SubCell"/>
</dbReference>
<dbReference type="InterPro" id="IPR021967">
    <property type="entry name" value="Nup98_C"/>
</dbReference>
<evidence type="ECO:0000259" key="14">
    <source>
        <dbReference type="PROSITE" id="PS51434"/>
    </source>
</evidence>
<dbReference type="GO" id="GO:0034398">
    <property type="term" value="P:telomere tethering at nuclear periphery"/>
    <property type="evidence" value="ECO:0007669"/>
    <property type="project" value="TreeGrafter"/>
</dbReference>
<dbReference type="Proteomes" id="UP000191144">
    <property type="component" value="Chromosome C"/>
</dbReference>
<feature type="region of interest" description="Disordered" evidence="13">
    <location>
        <begin position="1"/>
        <end position="117"/>
    </location>
</feature>
<evidence type="ECO:0000256" key="13">
    <source>
        <dbReference type="SAM" id="MobiDB-lite"/>
    </source>
</evidence>
<evidence type="ECO:0000256" key="5">
    <source>
        <dbReference type="ARBA" id="ARBA00022448"/>
    </source>
</evidence>
<dbReference type="GO" id="GO:0000973">
    <property type="term" value="P:post-transcriptional tethering of RNA polymerase II gene DNA at nuclear periphery"/>
    <property type="evidence" value="ECO:0007669"/>
    <property type="project" value="TreeGrafter"/>
</dbReference>
<evidence type="ECO:0000256" key="3">
    <source>
        <dbReference type="ARBA" id="ARBA00004620"/>
    </source>
</evidence>
<evidence type="ECO:0000256" key="12">
    <source>
        <dbReference type="ARBA" id="ARBA00023242"/>
    </source>
</evidence>
<keyword evidence="6" id="KW-0677">Repeat</keyword>
<dbReference type="InterPro" id="IPR037665">
    <property type="entry name" value="Nucleoporin_S59-like"/>
</dbReference>
<dbReference type="PANTHER" id="PTHR23198:SF6">
    <property type="entry name" value="NUCLEAR PORE COMPLEX PROTEIN NUP98-NUP96"/>
    <property type="match status" value="1"/>
</dbReference>
<dbReference type="GO" id="GO:0003723">
    <property type="term" value="F:RNA binding"/>
    <property type="evidence" value="ECO:0007669"/>
    <property type="project" value="TreeGrafter"/>
</dbReference>
<dbReference type="GO" id="GO:0006606">
    <property type="term" value="P:protein import into nucleus"/>
    <property type="evidence" value="ECO:0007669"/>
    <property type="project" value="UniProtKB-ARBA"/>
</dbReference>
<feature type="compositionally biased region" description="Polar residues" evidence="13">
    <location>
        <begin position="1"/>
        <end position="39"/>
    </location>
</feature>
<dbReference type="GO" id="GO:0044613">
    <property type="term" value="C:nuclear pore central transport channel"/>
    <property type="evidence" value="ECO:0007669"/>
    <property type="project" value="UniProtKB-ARBA"/>
</dbReference>
<accession>A0A1G4J3C2</accession>
<dbReference type="PROSITE" id="PS51434">
    <property type="entry name" value="NUP_C"/>
    <property type="match status" value="1"/>
</dbReference>
<keyword evidence="7" id="KW-0068">Autocatalytic cleavage</keyword>
<comment type="subcellular location">
    <subcellularLocation>
        <location evidence="1">Nucleus membrane</location>
        <topology evidence="1">Peripheral membrane protein</topology>
        <orientation evidence="1">Cytoplasmic side</orientation>
    </subcellularLocation>
    <subcellularLocation>
        <location evidence="3">Nucleus membrane</location>
        <topology evidence="3">Peripheral membrane protein</topology>
        <orientation evidence="3">Nucleoplasmic side</orientation>
    </subcellularLocation>
    <subcellularLocation>
        <location evidence="2">Nucleus</location>
        <location evidence="2">Nuclear pore complex</location>
    </subcellularLocation>
</comment>
<dbReference type="Pfam" id="PF04096">
    <property type="entry name" value="Nucleoporin2"/>
    <property type="match status" value="1"/>
</dbReference>
<dbReference type="Gene3D" id="3.30.1610.10">
    <property type="entry name" value="Peptidase S59, nucleoporin"/>
    <property type="match status" value="1"/>
</dbReference>
<evidence type="ECO:0000256" key="2">
    <source>
        <dbReference type="ARBA" id="ARBA00004567"/>
    </source>
</evidence>
<keyword evidence="11" id="KW-0906">Nuclear pore complex</keyword>
<protein>
    <submittedName>
        <fullName evidence="15">LAME_0C08680g1_1</fullName>
    </submittedName>
</protein>
<proteinExistence type="inferred from homology"/>
<evidence type="ECO:0000256" key="6">
    <source>
        <dbReference type="ARBA" id="ARBA00022737"/>
    </source>
</evidence>
<name>A0A1G4J3C2_9SACH</name>
<dbReference type="GO" id="GO:0017056">
    <property type="term" value="F:structural constituent of nuclear pore"/>
    <property type="evidence" value="ECO:0007669"/>
    <property type="project" value="InterPro"/>
</dbReference>
<evidence type="ECO:0000313" key="16">
    <source>
        <dbReference type="Proteomes" id="UP000191144"/>
    </source>
</evidence>
<organism evidence="15 16">
    <name type="scientific">Lachancea meyersii CBS 8951</name>
    <dbReference type="NCBI Taxonomy" id="1266667"/>
    <lineage>
        <taxon>Eukaryota</taxon>
        <taxon>Fungi</taxon>
        <taxon>Dikarya</taxon>
        <taxon>Ascomycota</taxon>
        <taxon>Saccharomycotina</taxon>
        <taxon>Saccharomycetes</taxon>
        <taxon>Saccharomycetales</taxon>
        <taxon>Saccharomycetaceae</taxon>
        <taxon>Lachancea</taxon>
    </lineage>
</organism>
<evidence type="ECO:0000256" key="11">
    <source>
        <dbReference type="ARBA" id="ARBA00023132"/>
    </source>
</evidence>